<dbReference type="EMBL" id="JANIAA010000039">
    <property type="protein sequence ID" value="MCQ8193836.1"/>
    <property type="molecule type" value="Genomic_DNA"/>
</dbReference>
<evidence type="ECO:0000256" key="1">
    <source>
        <dbReference type="SAM" id="MobiDB-lite"/>
    </source>
</evidence>
<protein>
    <submittedName>
        <fullName evidence="2">Uncharacterized protein</fullName>
    </submittedName>
</protein>
<proteinExistence type="predicted"/>
<reference evidence="2 3" key="1">
    <citation type="submission" date="2022-07" db="EMBL/GenBank/DDBJ databases">
        <authorList>
            <person name="Phongsopitanun W."/>
            <person name="Tanasupawat S."/>
        </authorList>
    </citation>
    <scope>NUCLEOTIDE SEQUENCE [LARGE SCALE GENOMIC DNA]</scope>
    <source>
        <strain evidence="2 3">RCU-064</strain>
    </source>
</reference>
<dbReference type="RefSeq" id="WP_256654638.1">
    <property type="nucleotide sequence ID" value="NZ_JANIAA010000039.1"/>
</dbReference>
<keyword evidence="3" id="KW-1185">Reference proteome</keyword>
<accession>A0ABT1V969</accession>
<dbReference type="Proteomes" id="UP001204746">
    <property type="component" value="Unassembled WGS sequence"/>
</dbReference>
<feature type="region of interest" description="Disordered" evidence="1">
    <location>
        <begin position="128"/>
        <end position="151"/>
    </location>
</feature>
<evidence type="ECO:0000313" key="2">
    <source>
        <dbReference type="EMBL" id="MCQ8193836.1"/>
    </source>
</evidence>
<gene>
    <name evidence="2" type="ORF">NP777_37410</name>
</gene>
<comment type="caution">
    <text evidence="2">The sequence shown here is derived from an EMBL/GenBank/DDBJ whole genome shotgun (WGS) entry which is preliminary data.</text>
</comment>
<evidence type="ECO:0000313" key="3">
    <source>
        <dbReference type="Proteomes" id="UP001204746"/>
    </source>
</evidence>
<organism evidence="2 3">
    <name type="scientific">Streptomyces rugosispiralis</name>
    <dbReference type="NCBI Taxonomy" id="2967341"/>
    <lineage>
        <taxon>Bacteria</taxon>
        <taxon>Bacillati</taxon>
        <taxon>Actinomycetota</taxon>
        <taxon>Actinomycetes</taxon>
        <taxon>Kitasatosporales</taxon>
        <taxon>Streptomycetaceae</taxon>
        <taxon>Streptomyces</taxon>
    </lineage>
</organism>
<sequence>MTPEGLWEAALGQSSARLDNWYGQISAQAEQGRPIMSREEYVRHYLGRHSVGLRGEAQRWDGAADVHDAEAAIRETGVGRWAEFPICEAVVPEGAQDARQALCDHLTWSAITAYSLGWRLSDATGAAGRHLGGPDRDQSAAVHGPGPFHARQPLLLPRRRRCPPRGTPHRGALAGRRLVGTPARWREV</sequence>
<name>A0ABT1V969_9ACTN</name>